<dbReference type="EMBL" id="JAAWWB010000002">
    <property type="protein sequence ID" value="KAG6790233.1"/>
    <property type="molecule type" value="Genomic_DNA"/>
</dbReference>
<gene>
    <name evidence="1" type="ORF">POTOM_006381</name>
</gene>
<dbReference type="Proteomes" id="UP000886885">
    <property type="component" value="Chromosome 1D"/>
</dbReference>
<keyword evidence="2" id="KW-1185">Reference proteome</keyword>
<sequence length="139" mass="14786">MNVESADTLAGVRSLPIKPPDVVNGFGFSSGQGRDSFRDKVLVKNEIEKGLEIERSCGCHGHLGRDCKVLSSHGVSAKGMVADELRATTTRGDMNSSNGSIVQVMHPDHATSKEYTINIANNINGVLETREGMVMDGGA</sequence>
<accession>A0A8X8AT98</accession>
<organism evidence="1 2">
    <name type="scientific">Populus tomentosa</name>
    <name type="common">Chinese white poplar</name>
    <dbReference type="NCBI Taxonomy" id="118781"/>
    <lineage>
        <taxon>Eukaryota</taxon>
        <taxon>Viridiplantae</taxon>
        <taxon>Streptophyta</taxon>
        <taxon>Embryophyta</taxon>
        <taxon>Tracheophyta</taxon>
        <taxon>Spermatophyta</taxon>
        <taxon>Magnoliopsida</taxon>
        <taxon>eudicotyledons</taxon>
        <taxon>Gunneridae</taxon>
        <taxon>Pentapetalae</taxon>
        <taxon>rosids</taxon>
        <taxon>fabids</taxon>
        <taxon>Malpighiales</taxon>
        <taxon>Salicaceae</taxon>
        <taxon>Saliceae</taxon>
        <taxon>Populus</taxon>
    </lineage>
</organism>
<reference evidence="1" key="1">
    <citation type="journal article" date="2020" name="bioRxiv">
        <title>Hybrid origin of Populus tomentosa Carr. identified through genome sequencing and phylogenomic analysis.</title>
        <authorList>
            <person name="An X."/>
            <person name="Gao K."/>
            <person name="Chen Z."/>
            <person name="Li J."/>
            <person name="Yang X."/>
            <person name="Yang X."/>
            <person name="Zhou J."/>
            <person name="Guo T."/>
            <person name="Zhao T."/>
            <person name="Huang S."/>
            <person name="Miao D."/>
            <person name="Khan W.U."/>
            <person name="Rao P."/>
            <person name="Ye M."/>
            <person name="Lei B."/>
            <person name="Liao W."/>
            <person name="Wang J."/>
            <person name="Ji L."/>
            <person name="Li Y."/>
            <person name="Guo B."/>
            <person name="Mustafa N.S."/>
            <person name="Li S."/>
            <person name="Yun Q."/>
            <person name="Keller S.R."/>
            <person name="Mao J."/>
            <person name="Zhang R."/>
            <person name="Strauss S.H."/>
        </authorList>
    </citation>
    <scope>NUCLEOTIDE SEQUENCE</scope>
    <source>
        <strain evidence="1">GM15</strain>
        <tissue evidence="1">Leaf</tissue>
    </source>
</reference>
<proteinExistence type="predicted"/>
<dbReference type="AlphaFoldDB" id="A0A8X8AT98"/>
<protein>
    <submittedName>
        <fullName evidence="1">Uncharacterized protein</fullName>
    </submittedName>
</protein>
<comment type="caution">
    <text evidence="1">The sequence shown here is derived from an EMBL/GenBank/DDBJ whole genome shotgun (WGS) entry which is preliminary data.</text>
</comment>
<name>A0A8X8AT98_POPTO</name>
<evidence type="ECO:0000313" key="1">
    <source>
        <dbReference type="EMBL" id="KAG6790233.1"/>
    </source>
</evidence>
<evidence type="ECO:0000313" key="2">
    <source>
        <dbReference type="Proteomes" id="UP000886885"/>
    </source>
</evidence>